<dbReference type="InParanoid" id="A0A067PW30"/>
<organism evidence="1 2">
    <name type="scientific">Jaapia argillacea MUCL 33604</name>
    <dbReference type="NCBI Taxonomy" id="933084"/>
    <lineage>
        <taxon>Eukaryota</taxon>
        <taxon>Fungi</taxon>
        <taxon>Dikarya</taxon>
        <taxon>Basidiomycota</taxon>
        <taxon>Agaricomycotina</taxon>
        <taxon>Agaricomycetes</taxon>
        <taxon>Agaricomycetidae</taxon>
        <taxon>Jaapiales</taxon>
        <taxon>Jaapiaceae</taxon>
        <taxon>Jaapia</taxon>
    </lineage>
</organism>
<dbReference type="HOGENOM" id="CLU_819071_0_0_1"/>
<dbReference type="EMBL" id="KL197725">
    <property type="protein sequence ID" value="KDQ55467.1"/>
    <property type="molecule type" value="Genomic_DNA"/>
</dbReference>
<proteinExistence type="predicted"/>
<reference evidence="2" key="1">
    <citation type="journal article" date="2014" name="Proc. Natl. Acad. Sci. U.S.A.">
        <title>Extensive sampling of basidiomycete genomes demonstrates inadequacy of the white-rot/brown-rot paradigm for wood decay fungi.</title>
        <authorList>
            <person name="Riley R."/>
            <person name="Salamov A.A."/>
            <person name="Brown D.W."/>
            <person name="Nagy L.G."/>
            <person name="Floudas D."/>
            <person name="Held B.W."/>
            <person name="Levasseur A."/>
            <person name="Lombard V."/>
            <person name="Morin E."/>
            <person name="Otillar R."/>
            <person name="Lindquist E.A."/>
            <person name="Sun H."/>
            <person name="LaButti K.M."/>
            <person name="Schmutz J."/>
            <person name="Jabbour D."/>
            <person name="Luo H."/>
            <person name="Baker S.E."/>
            <person name="Pisabarro A.G."/>
            <person name="Walton J.D."/>
            <person name="Blanchette R.A."/>
            <person name="Henrissat B."/>
            <person name="Martin F."/>
            <person name="Cullen D."/>
            <person name="Hibbett D.S."/>
            <person name="Grigoriev I.V."/>
        </authorList>
    </citation>
    <scope>NUCLEOTIDE SEQUENCE [LARGE SCALE GENOMIC DNA]</scope>
    <source>
        <strain evidence="2">MUCL 33604</strain>
    </source>
</reference>
<sequence length="339" mass="38670">MPSSYVQKTLAYYAAQDSTPPIDFFSLKYYLSQASLHPLILDPSHQEHPPSVFPSRTKEVRSWEGFEWCTMRRERGERVLKVVAPMGGIIPLRTTRYLAQTPDAQINWNLSTLKLPAPQILNLSTAALKRLHVSSLETFATAFQTSVLCTVEAVLGMFDEGVEVDVPSAVKFEHAELEDEVKGAPWDVYTLVSRSHTDTSQPIKKTHMLLITLPPWSFTTTDFTQFSSFHNFRGDVLNRGSEPIESWTPVLALWALLYDLCLELDCRFFTVTSYDNWVFGNFSESMQTARQSNIHTRHSHTPNITQMFVFWSQISRGLGRWELPKVCTLFPLEGGGWRE</sequence>
<dbReference type="OrthoDB" id="2579508at2759"/>
<evidence type="ECO:0000313" key="2">
    <source>
        <dbReference type="Proteomes" id="UP000027265"/>
    </source>
</evidence>
<accession>A0A067PW30</accession>
<gene>
    <name evidence="1" type="ORF">JAAARDRAFT_37480</name>
</gene>
<dbReference type="AlphaFoldDB" id="A0A067PW30"/>
<dbReference type="Proteomes" id="UP000027265">
    <property type="component" value="Unassembled WGS sequence"/>
</dbReference>
<name>A0A067PW30_9AGAM</name>
<evidence type="ECO:0000313" key="1">
    <source>
        <dbReference type="EMBL" id="KDQ55467.1"/>
    </source>
</evidence>
<protein>
    <submittedName>
        <fullName evidence="1">Uncharacterized protein</fullName>
    </submittedName>
</protein>
<keyword evidence="2" id="KW-1185">Reference proteome</keyword>